<organism evidence="2 3">
    <name type="scientific">Tothia fuscella</name>
    <dbReference type="NCBI Taxonomy" id="1048955"/>
    <lineage>
        <taxon>Eukaryota</taxon>
        <taxon>Fungi</taxon>
        <taxon>Dikarya</taxon>
        <taxon>Ascomycota</taxon>
        <taxon>Pezizomycotina</taxon>
        <taxon>Dothideomycetes</taxon>
        <taxon>Pleosporomycetidae</taxon>
        <taxon>Venturiales</taxon>
        <taxon>Cylindrosympodiaceae</taxon>
        <taxon>Tothia</taxon>
    </lineage>
</organism>
<dbReference type="Proteomes" id="UP000800235">
    <property type="component" value="Unassembled WGS sequence"/>
</dbReference>
<comment type="caution">
    <text evidence="2">The sequence shown here is derived from an EMBL/GenBank/DDBJ whole genome shotgun (WGS) entry which is preliminary data.</text>
</comment>
<protein>
    <submittedName>
        <fullName evidence="2">Uncharacterized protein</fullName>
    </submittedName>
</protein>
<feature type="chain" id="PRO_5040396437" evidence="1">
    <location>
        <begin position="20"/>
        <end position="204"/>
    </location>
</feature>
<dbReference type="PANTHER" id="PTHR36195">
    <property type="entry name" value="DOMAIN PROTEIN, PUTATIVE (AFU_ORTHOLOGUE AFUA_5G01990)-RELATED-RELATED"/>
    <property type="match status" value="1"/>
</dbReference>
<reference evidence="2" key="1">
    <citation type="journal article" date="2020" name="Stud. Mycol.">
        <title>101 Dothideomycetes genomes: a test case for predicting lifestyles and emergence of pathogens.</title>
        <authorList>
            <person name="Haridas S."/>
            <person name="Albert R."/>
            <person name="Binder M."/>
            <person name="Bloem J."/>
            <person name="Labutti K."/>
            <person name="Salamov A."/>
            <person name="Andreopoulos B."/>
            <person name="Baker S."/>
            <person name="Barry K."/>
            <person name="Bills G."/>
            <person name="Bluhm B."/>
            <person name="Cannon C."/>
            <person name="Castanera R."/>
            <person name="Culley D."/>
            <person name="Daum C."/>
            <person name="Ezra D."/>
            <person name="Gonzalez J."/>
            <person name="Henrissat B."/>
            <person name="Kuo A."/>
            <person name="Liang C."/>
            <person name="Lipzen A."/>
            <person name="Lutzoni F."/>
            <person name="Magnuson J."/>
            <person name="Mondo S."/>
            <person name="Nolan M."/>
            <person name="Ohm R."/>
            <person name="Pangilinan J."/>
            <person name="Park H.-J."/>
            <person name="Ramirez L."/>
            <person name="Alfaro M."/>
            <person name="Sun H."/>
            <person name="Tritt A."/>
            <person name="Yoshinaga Y."/>
            <person name="Zwiers L.-H."/>
            <person name="Turgeon B."/>
            <person name="Goodwin S."/>
            <person name="Spatafora J."/>
            <person name="Crous P."/>
            <person name="Grigoriev I."/>
        </authorList>
    </citation>
    <scope>NUCLEOTIDE SEQUENCE</scope>
    <source>
        <strain evidence="2">CBS 130266</strain>
    </source>
</reference>
<dbReference type="InterPro" id="IPR006771">
    <property type="entry name" value="CetA-like"/>
</dbReference>
<dbReference type="AlphaFoldDB" id="A0A9P4P0T8"/>
<evidence type="ECO:0000313" key="2">
    <source>
        <dbReference type="EMBL" id="KAF2436119.1"/>
    </source>
</evidence>
<dbReference type="EMBL" id="MU007011">
    <property type="protein sequence ID" value="KAF2436119.1"/>
    <property type="molecule type" value="Genomic_DNA"/>
</dbReference>
<proteinExistence type="predicted"/>
<evidence type="ECO:0000313" key="3">
    <source>
        <dbReference type="Proteomes" id="UP000800235"/>
    </source>
</evidence>
<gene>
    <name evidence="2" type="ORF">EJ08DRAFT_674688</name>
</gene>
<sequence>MHLNTVILPVSLLLVGSTAAPTNGPVKRGEPSVLINNYCDFAVYSWTVQTGRADQGAPDVIAAKGGRYAKPIVRPNGANPVMKMSREPYLVNENGPQPIFQLEYGHEPTRVTYDLSDVDCKPAERCPFRNHQHKLLLSPKCPIIGCSEFEVACRGAYQVAADNIKMQTCLDPTADVTLDLCLEKSPAGGYDSRRLNDIGILPFP</sequence>
<dbReference type="Pfam" id="PF04681">
    <property type="entry name" value="Bys1"/>
    <property type="match status" value="1"/>
</dbReference>
<evidence type="ECO:0000256" key="1">
    <source>
        <dbReference type="SAM" id="SignalP"/>
    </source>
</evidence>
<name>A0A9P4P0T8_9PEZI</name>
<keyword evidence="1" id="KW-0732">Signal</keyword>
<keyword evidence="3" id="KW-1185">Reference proteome</keyword>
<feature type="signal peptide" evidence="1">
    <location>
        <begin position="1"/>
        <end position="19"/>
    </location>
</feature>
<dbReference type="PANTHER" id="PTHR36195:SF4">
    <property type="entry name" value="DOMAIN PROTEIN, PUTATIVE (AFU_ORTHOLOGUE AFUA_5G01990)-RELATED"/>
    <property type="match status" value="1"/>
</dbReference>
<accession>A0A9P4P0T8</accession>